<accession>A0AAD1EMD1</accession>
<dbReference type="EMBL" id="CP028130">
    <property type="protein sequence ID" value="AZZ55978.1"/>
    <property type="molecule type" value="Genomic_DNA"/>
</dbReference>
<sequence>MSMIAQVITRLDPLPESVRVELASNLVTWLADQQLITPSLLPLAKRESYGLSDWQPGPRWSDVVKESDYDLQGRLNNGVDVISEKEIQSAHGNSTNPSCQRCDREFPLYERFELVEKIWLAGGEPLIACEGCGWVALLGDWPTKFRMGLVGAPTVIFNNWSQLRPSFVNELKQHMGGGRCRYFEMRI</sequence>
<dbReference type="Proteomes" id="UP000283946">
    <property type="component" value="Chromosome"/>
</dbReference>
<dbReference type="KEGG" id="ria:C7V51_08880"/>
<dbReference type="AlphaFoldDB" id="A0AAD1EMD1"/>
<dbReference type="RefSeq" id="WP_104354342.1">
    <property type="nucleotide sequence ID" value="NZ_CP028130.1"/>
</dbReference>
<protein>
    <submittedName>
        <fullName evidence="1">Uncharacterized protein</fullName>
    </submittedName>
</protein>
<proteinExistence type="predicted"/>
<reference evidence="1 2" key="1">
    <citation type="submission" date="2018-03" db="EMBL/GenBank/DDBJ databases">
        <title>Bacteriophage NCPPB3778 and a type I-E CRISPR drive the evolution of the US Biological Select Agent, Rathayibacter toxicus.</title>
        <authorList>
            <person name="Davis E.W.II."/>
            <person name="Tabima J.F."/>
            <person name="Weisberg A.J."/>
            <person name="Dantas Lopes L."/>
            <person name="Wiseman M.S."/>
            <person name="Wiseman M.S."/>
            <person name="Pupko T."/>
            <person name="Belcher M.S."/>
            <person name="Sechler A.J."/>
            <person name="Tancos M.A."/>
            <person name="Schroeder B.K."/>
            <person name="Murray T.D."/>
            <person name="Luster D.G."/>
            <person name="Schneider W.L."/>
            <person name="Rogers E."/>
            <person name="Andreote F.D."/>
            <person name="Grunwald N.J."/>
            <person name="Putnam M.L."/>
            <person name="Chang J.H."/>
        </authorList>
    </citation>
    <scope>NUCLEOTIDE SEQUENCE [LARGE SCALE GENOMIC DNA]</scope>
    <source>
        <strain evidence="1 2">NCCPB 2253</strain>
    </source>
</reference>
<evidence type="ECO:0000313" key="2">
    <source>
        <dbReference type="Proteomes" id="UP000283946"/>
    </source>
</evidence>
<name>A0AAD1EMD1_9MICO</name>
<organism evidence="1 2">
    <name type="scientific">Rathayibacter iranicus</name>
    <dbReference type="NCBI Taxonomy" id="59737"/>
    <lineage>
        <taxon>Bacteria</taxon>
        <taxon>Bacillati</taxon>
        <taxon>Actinomycetota</taxon>
        <taxon>Actinomycetes</taxon>
        <taxon>Micrococcales</taxon>
        <taxon>Microbacteriaceae</taxon>
        <taxon>Rathayibacter</taxon>
    </lineage>
</organism>
<gene>
    <name evidence="1" type="ORF">C7V51_08880</name>
</gene>
<evidence type="ECO:0000313" key="1">
    <source>
        <dbReference type="EMBL" id="AZZ55978.1"/>
    </source>
</evidence>